<dbReference type="Gene3D" id="2.170.130.10">
    <property type="entry name" value="TonB-dependent receptor, plug domain"/>
    <property type="match status" value="1"/>
</dbReference>
<evidence type="ECO:0000259" key="13">
    <source>
        <dbReference type="Pfam" id="PF00593"/>
    </source>
</evidence>
<evidence type="ECO:0000256" key="10">
    <source>
        <dbReference type="ARBA" id="ARBA00023237"/>
    </source>
</evidence>
<protein>
    <submittedName>
        <fullName evidence="15">Putative TonB-dependent receptor</fullName>
    </submittedName>
</protein>
<reference evidence="15 16" key="1">
    <citation type="submission" date="2015-04" db="EMBL/GenBank/DDBJ databases">
        <title>Whole genome shotgun sequence of Flavihumibacter petaseus NBRC 106054.</title>
        <authorList>
            <person name="Miyazawa S."/>
            <person name="Hosoyama A."/>
            <person name="Hashimoto M."/>
            <person name="Noguchi M."/>
            <person name="Tsuchikane K."/>
            <person name="Ohji S."/>
            <person name="Yamazoe A."/>
            <person name="Ichikawa N."/>
            <person name="Kimura A."/>
            <person name="Fujita N."/>
        </authorList>
    </citation>
    <scope>NUCLEOTIDE SEQUENCE [LARGE SCALE GENOMIC DNA]</scope>
    <source>
        <strain evidence="15 16">NBRC 106054</strain>
    </source>
</reference>
<evidence type="ECO:0000256" key="1">
    <source>
        <dbReference type="ARBA" id="ARBA00004571"/>
    </source>
</evidence>
<evidence type="ECO:0000256" key="2">
    <source>
        <dbReference type="ARBA" id="ARBA00022448"/>
    </source>
</evidence>
<dbReference type="PANTHER" id="PTHR32552:SF81">
    <property type="entry name" value="TONB-DEPENDENT OUTER MEMBRANE RECEPTOR"/>
    <property type="match status" value="1"/>
</dbReference>
<dbReference type="Gene3D" id="2.40.170.20">
    <property type="entry name" value="TonB-dependent receptor, beta-barrel domain"/>
    <property type="match status" value="1"/>
</dbReference>
<evidence type="ECO:0000256" key="4">
    <source>
        <dbReference type="ARBA" id="ARBA00022496"/>
    </source>
</evidence>
<feature type="domain" description="TonB-dependent receptor-like beta-barrel" evidence="13">
    <location>
        <begin position="412"/>
        <end position="981"/>
    </location>
</feature>
<keyword evidence="3 11" id="KW-1134">Transmembrane beta strand</keyword>
<dbReference type="Pfam" id="PF00593">
    <property type="entry name" value="TonB_dep_Rec_b-barrel"/>
    <property type="match status" value="1"/>
</dbReference>
<evidence type="ECO:0000256" key="11">
    <source>
        <dbReference type="PROSITE-ProRule" id="PRU01360"/>
    </source>
</evidence>
<comment type="subcellular location">
    <subcellularLocation>
        <location evidence="1 11">Cell outer membrane</location>
        <topology evidence="1 11">Multi-pass membrane protein</topology>
    </subcellularLocation>
</comment>
<dbReference type="InterPro" id="IPR023996">
    <property type="entry name" value="TonB-dep_OMP_SusC/RagA"/>
</dbReference>
<evidence type="ECO:0000256" key="5">
    <source>
        <dbReference type="ARBA" id="ARBA00022692"/>
    </source>
</evidence>
<keyword evidence="7" id="KW-0406">Ion transport</keyword>
<comment type="similarity">
    <text evidence="11 12">Belongs to the TonB-dependent receptor family.</text>
</comment>
<dbReference type="InterPro" id="IPR037066">
    <property type="entry name" value="Plug_dom_sf"/>
</dbReference>
<keyword evidence="4" id="KW-0410">Iron transport</keyword>
<keyword evidence="2 11" id="KW-0813">Transport</keyword>
<dbReference type="InterPro" id="IPR012910">
    <property type="entry name" value="Plug_dom"/>
</dbReference>
<dbReference type="InterPro" id="IPR036942">
    <property type="entry name" value="Beta-barrel_TonB_sf"/>
</dbReference>
<dbReference type="SUPFAM" id="SSF56935">
    <property type="entry name" value="Porins"/>
    <property type="match status" value="1"/>
</dbReference>
<dbReference type="AlphaFoldDB" id="A0A0E9MY96"/>
<dbReference type="GO" id="GO:0006826">
    <property type="term" value="P:iron ion transport"/>
    <property type="evidence" value="ECO:0007669"/>
    <property type="project" value="UniProtKB-KW"/>
</dbReference>
<gene>
    <name evidence="15" type="ORF">FPE01S_01_11180</name>
</gene>
<dbReference type="STRING" id="1220578.FPE01S_01_11180"/>
<accession>A0A0E9MY96</accession>
<dbReference type="Proteomes" id="UP000033121">
    <property type="component" value="Unassembled WGS sequence"/>
</dbReference>
<feature type="domain" description="TonB-dependent receptor plug" evidence="14">
    <location>
        <begin position="99"/>
        <end position="209"/>
    </location>
</feature>
<dbReference type="Gene3D" id="2.60.40.1120">
    <property type="entry name" value="Carboxypeptidase-like, regulatory domain"/>
    <property type="match status" value="1"/>
</dbReference>
<keyword evidence="9 11" id="KW-0472">Membrane</keyword>
<keyword evidence="16" id="KW-1185">Reference proteome</keyword>
<keyword evidence="10 11" id="KW-0998">Cell outer membrane</keyword>
<dbReference type="InterPro" id="IPR008969">
    <property type="entry name" value="CarboxyPept-like_regulatory"/>
</dbReference>
<dbReference type="SUPFAM" id="SSF49464">
    <property type="entry name" value="Carboxypeptidase regulatory domain-like"/>
    <property type="match status" value="1"/>
</dbReference>
<evidence type="ECO:0000256" key="7">
    <source>
        <dbReference type="ARBA" id="ARBA00023065"/>
    </source>
</evidence>
<dbReference type="NCBIfam" id="TIGR04056">
    <property type="entry name" value="OMP_RagA_SusC"/>
    <property type="match status" value="1"/>
</dbReference>
<proteinExistence type="inferred from homology"/>
<organism evidence="15 16">
    <name type="scientific">Flavihumibacter petaseus NBRC 106054</name>
    <dbReference type="NCBI Taxonomy" id="1220578"/>
    <lineage>
        <taxon>Bacteria</taxon>
        <taxon>Pseudomonadati</taxon>
        <taxon>Bacteroidota</taxon>
        <taxon>Chitinophagia</taxon>
        <taxon>Chitinophagales</taxon>
        <taxon>Chitinophagaceae</taxon>
        <taxon>Flavihumibacter</taxon>
    </lineage>
</organism>
<keyword evidence="8 12" id="KW-0798">TonB box</keyword>
<evidence type="ECO:0000313" key="16">
    <source>
        <dbReference type="Proteomes" id="UP000033121"/>
    </source>
</evidence>
<dbReference type="PANTHER" id="PTHR32552">
    <property type="entry name" value="FERRICHROME IRON RECEPTOR-RELATED"/>
    <property type="match status" value="1"/>
</dbReference>
<dbReference type="GO" id="GO:0009279">
    <property type="term" value="C:cell outer membrane"/>
    <property type="evidence" value="ECO:0007669"/>
    <property type="project" value="UniProtKB-SubCell"/>
</dbReference>
<keyword evidence="5 11" id="KW-0812">Transmembrane</keyword>
<dbReference type="InterPro" id="IPR000531">
    <property type="entry name" value="Beta-barrel_TonB"/>
</dbReference>
<evidence type="ECO:0000259" key="14">
    <source>
        <dbReference type="Pfam" id="PF07715"/>
    </source>
</evidence>
<evidence type="ECO:0000256" key="12">
    <source>
        <dbReference type="RuleBase" id="RU003357"/>
    </source>
</evidence>
<evidence type="ECO:0000256" key="6">
    <source>
        <dbReference type="ARBA" id="ARBA00023004"/>
    </source>
</evidence>
<dbReference type="Pfam" id="PF07715">
    <property type="entry name" value="Plug"/>
    <property type="match status" value="1"/>
</dbReference>
<evidence type="ECO:0000313" key="15">
    <source>
        <dbReference type="EMBL" id="GAO42105.1"/>
    </source>
</evidence>
<sequence>MLVFGQASKISGKVYDGKGSPIPFATIKIKGKTTATTADNNGSFIINAEPTDVLIVTSIGYDKQEITLEGKNSVILTMSQNKQLEEVVVTAQGIRRRPRELGYSVAKVSNEDLRVGRSPQLAQSLSGKVSGLAVYNVNNSVDPQVKITLRGYRSISGNNDALVVIDGLPMPPGSSTMLNILNPNDIESVSILKGGQAATLYGSAGVNGALVITTKKGGKGKLQVTYSNSTNVEEISFLPDFQDKYGSGSHYAASFGSAGWKPDYLDRMKDNWRSYENQQYGDAYDGSIRPAGRVLEDGSVLELPYSPIDNIRRKIWDRGYNMNNQVSFSGGSDLTTFFMSLENNIMKGVVPGDQSKRTGVRMAAKTEMGRLSAGFNAAYVQANYDRTTFDFYNEMINQAAHIPLDEMRDWKNNKFASPNAYYNDYFTNPYHRLDNDRQKYQDNNVTGNIELNYKVSSWLNLYNKLGVMSNNRTRKNTVGKFLYSSWAKNSAYVPEPWDQDDGEGITRTLSDLLGSTYDASTKETVINNEFQAQFNKDFGDFGIKGLVGYSTYERKTKFIEIGSNSVVVPDIYNVGNRQGALVGGENNTNYRKYGYYVDATAGWKDMVFLHGSFRYDYSSLFYKADRPTDLYAYPSAGMDASVILTELLPVLKSNILGYAKLRAGYNTNGNDNINNDTPYPLDLIYSNAPGFPYNSVVGITRGDVLPDPNLKPETINSFEVGGEFQFLNNRISLDATYYTANSKNSILTVKVPNSTAYNNLRLNVGETKNWGYELDLKLQAIRAVNFDWDLNFRYSFNDNEVIKLYPGVDEFSYGGYAYASSNVAVGQAFPFVKAVSYIRDPATNKIVVSKANGYPATNGPLKNLGRAIPKHILGAGTRVRYKDLTLTANFEYRGGNVMYSDLGRQMTFTGSGGWTEQREPFVVPNSVYDDGTGKYVENTDVKVAEAEYSYWVDRYRLIAENFTVPAWFIKLRDINVTYNFSPKLVAKTGFLSGASLGLFGRNLITIVDSENQFTDPEYSFTTGNGLGINNTLQTPPVRQYGFNLNITFK</sequence>
<dbReference type="EMBL" id="BBWV01000001">
    <property type="protein sequence ID" value="GAO42105.1"/>
    <property type="molecule type" value="Genomic_DNA"/>
</dbReference>
<evidence type="ECO:0000256" key="9">
    <source>
        <dbReference type="ARBA" id="ARBA00023136"/>
    </source>
</evidence>
<dbReference type="Pfam" id="PF13715">
    <property type="entry name" value="CarbopepD_reg_2"/>
    <property type="match status" value="1"/>
</dbReference>
<keyword evidence="15" id="KW-0675">Receptor</keyword>
<dbReference type="InterPro" id="IPR039426">
    <property type="entry name" value="TonB-dep_rcpt-like"/>
</dbReference>
<dbReference type="PROSITE" id="PS52016">
    <property type="entry name" value="TONB_DEPENDENT_REC_3"/>
    <property type="match status" value="1"/>
</dbReference>
<evidence type="ECO:0000256" key="8">
    <source>
        <dbReference type="ARBA" id="ARBA00023077"/>
    </source>
</evidence>
<evidence type="ECO:0000256" key="3">
    <source>
        <dbReference type="ARBA" id="ARBA00022452"/>
    </source>
</evidence>
<name>A0A0E9MY96_9BACT</name>
<keyword evidence="6" id="KW-0408">Iron</keyword>
<comment type="caution">
    <text evidence="15">The sequence shown here is derived from an EMBL/GenBank/DDBJ whole genome shotgun (WGS) entry which is preliminary data.</text>
</comment>